<dbReference type="CDD" id="cd16841">
    <property type="entry name" value="RraA_family"/>
    <property type="match status" value="1"/>
</dbReference>
<proteinExistence type="predicted"/>
<feature type="binding site" evidence="1">
    <location>
        <position position="194"/>
    </location>
    <ligand>
        <name>substrate</name>
    </ligand>
</feature>
<dbReference type="Pfam" id="PF03737">
    <property type="entry name" value="RraA-like"/>
    <property type="match status" value="1"/>
</dbReference>
<dbReference type="AlphaFoldDB" id="A0A4Z1NV79"/>
<dbReference type="Proteomes" id="UP000298493">
    <property type="component" value="Unassembled WGS sequence"/>
</dbReference>
<dbReference type="GO" id="GO:0046872">
    <property type="term" value="F:metal ion binding"/>
    <property type="evidence" value="ECO:0007669"/>
    <property type="project" value="UniProtKB-KW"/>
</dbReference>
<feature type="binding site" evidence="1">
    <location>
        <position position="195"/>
    </location>
    <ligand>
        <name>Mg(2+)</name>
        <dbReference type="ChEBI" id="CHEBI:18420"/>
    </ligand>
</feature>
<comment type="cofactor">
    <cofactor evidence="1">
        <name>Mg(2+)</name>
        <dbReference type="ChEBI" id="CHEBI:18420"/>
    </cofactor>
</comment>
<feature type="binding site" evidence="1">
    <location>
        <begin position="172"/>
        <end position="175"/>
    </location>
    <ligand>
        <name>substrate</name>
    </ligand>
</feature>
<reference evidence="2 3" key="1">
    <citation type="submission" date="2019-04" db="EMBL/GenBank/DDBJ databases">
        <title>High contiguity whole genome sequence and gene annotation resource for two Venturia nashicola isolates.</title>
        <authorList>
            <person name="Prokchorchik M."/>
            <person name="Won K."/>
            <person name="Lee Y."/>
            <person name="Choi E.D."/>
            <person name="Segonzac C."/>
            <person name="Sohn K.H."/>
        </authorList>
    </citation>
    <scope>NUCLEOTIDE SEQUENCE [LARGE SCALE GENOMIC DNA]</scope>
    <source>
        <strain evidence="2 3">PRI2</strain>
    </source>
</reference>
<evidence type="ECO:0000313" key="2">
    <source>
        <dbReference type="EMBL" id="TID14651.1"/>
    </source>
</evidence>
<comment type="caution">
    <text evidence="2">The sequence shown here is derived from an EMBL/GenBank/DDBJ whole genome shotgun (WGS) entry which is preliminary data.</text>
</comment>
<dbReference type="PANTHER" id="PTHR33254">
    <property type="entry name" value="4-HYDROXY-4-METHYL-2-OXOGLUTARATE ALDOLASE 3-RELATED"/>
    <property type="match status" value="1"/>
</dbReference>
<keyword evidence="1" id="KW-0460">Magnesium</keyword>
<gene>
    <name evidence="2" type="ORF">E6O75_ATG08797</name>
</gene>
<sequence>MLDSTPRRARSEEALSSHYWDDSWLHPTVAVLVTQLSPALTTMSAEQIQALSAYSACDIADALLKLGVPGAGFLPDIKPIPSSPSPPPTIADGTIPTLAPPRKLIARASTALFIAKNSDSFPEAVPPLAAISQSLSTGFSNIPSGTPYADLTMPDTILIISQPHGQSCAVVGGIMAQRMVKLGARGIVVDGRVRDLETLRGLNVPIWTKGTSIVGAAGEAKAWAVDVQIYVGGVSIEPGDLVMIDPAENGVVAIPNQALDEVLRMLPKLVEADENVMAMVISGGEVGEAFRRFR</sequence>
<dbReference type="GO" id="GO:0008948">
    <property type="term" value="F:oxaloacetate decarboxylase activity"/>
    <property type="evidence" value="ECO:0007669"/>
    <property type="project" value="TreeGrafter"/>
</dbReference>
<dbReference type="PANTHER" id="PTHR33254:SF4">
    <property type="entry name" value="4-HYDROXY-4-METHYL-2-OXOGLUTARATE ALDOLASE 3-RELATED"/>
    <property type="match status" value="1"/>
</dbReference>
<accession>A0A4Z1NV79</accession>
<evidence type="ECO:0000313" key="3">
    <source>
        <dbReference type="Proteomes" id="UP000298493"/>
    </source>
</evidence>
<dbReference type="SUPFAM" id="SSF89562">
    <property type="entry name" value="RraA-like"/>
    <property type="match status" value="1"/>
</dbReference>
<dbReference type="OrthoDB" id="1476984at2759"/>
<name>A0A4Z1NV79_9PEZI</name>
<dbReference type="Gene3D" id="3.50.30.40">
    <property type="entry name" value="Ribonuclease E inhibitor RraA/RraA-like"/>
    <property type="match status" value="1"/>
</dbReference>
<organism evidence="2 3">
    <name type="scientific">Venturia nashicola</name>
    <dbReference type="NCBI Taxonomy" id="86259"/>
    <lineage>
        <taxon>Eukaryota</taxon>
        <taxon>Fungi</taxon>
        <taxon>Dikarya</taxon>
        <taxon>Ascomycota</taxon>
        <taxon>Pezizomycotina</taxon>
        <taxon>Dothideomycetes</taxon>
        <taxon>Pleosporomycetidae</taxon>
        <taxon>Venturiales</taxon>
        <taxon>Venturiaceae</taxon>
        <taxon>Venturia</taxon>
    </lineage>
</organism>
<dbReference type="InterPro" id="IPR036704">
    <property type="entry name" value="RraA/RraA-like_sf"/>
</dbReference>
<dbReference type="EMBL" id="SNSC02000022">
    <property type="protein sequence ID" value="TID14651.1"/>
    <property type="molecule type" value="Genomic_DNA"/>
</dbReference>
<evidence type="ECO:0000256" key="1">
    <source>
        <dbReference type="PIRSR" id="PIRSR605493-1"/>
    </source>
</evidence>
<dbReference type="STRING" id="86259.A0A4Z1NV79"/>
<keyword evidence="3" id="KW-1185">Reference proteome</keyword>
<protein>
    <submittedName>
        <fullName evidence="2">DlpA domain-containing protein</fullName>
    </submittedName>
</protein>
<dbReference type="GO" id="GO:0047443">
    <property type="term" value="F:4-hydroxy-4-methyl-2-oxoglutarate aldolase activity"/>
    <property type="evidence" value="ECO:0007669"/>
    <property type="project" value="TreeGrafter"/>
</dbReference>
<dbReference type="InterPro" id="IPR005493">
    <property type="entry name" value="RraA/RraA-like"/>
</dbReference>
<keyword evidence="1" id="KW-0479">Metal-binding</keyword>